<dbReference type="Proteomes" id="UP001165074">
    <property type="component" value="Unassembled WGS sequence"/>
</dbReference>
<feature type="transmembrane region" description="Helical" evidence="1">
    <location>
        <begin position="156"/>
        <end position="175"/>
    </location>
</feature>
<gene>
    <name evidence="2" type="ORF">Airi02_059650</name>
</gene>
<organism evidence="2 3">
    <name type="scientific">Actinoallomurus iriomotensis</name>
    <dbReference type="NCBI Taxonomy" id="478107"/>
    <lineage>
        <taxon>Bacteria</taxon>
        <taxon>Bacillati</taxon>
        <taxon>Actinomycetota</taxon>
        <taxon>Actinomycetes</taxon>
        <taxon>Streptosporangiales</taxon>
        <taxon>Thermomonosporaceae</taxon>
        <taxon>Actinoallomurus</taxon>
    </lineage>
</organism>
<evidence type="ECO:0000313" key="3">
    <source>
        <dbReference type="Proteomes" id="UP001165074"/>
    </source>
</evidence>
<evidence type="ECO:0000256" key="1">
    <source>
        <dbReference type="SAM" id="Phobius"/>
    </source>
</evidence>
<keyword evidence="1" id="KW-0812">Transmembrane</keyword>
<dbReference type="EMBL" id="BSTK01000009">
    <property type="protein sequence ID" value="GLY88036.1"/>
    <property type="molecule type" value="Genomic_DNA"/>
</dbReference>
<comment type="caution">
    <text evidence="2">The sequence shown here is derived from an EMBL/GenBank/DDBJ whole genome shotgun (WGS) entry which is preliminary data.</text>
</comment>
<keyword evidence="1" id="KW-0472">Membrane</keyword>
<protein>
    <submittedName>
        <fullName evidence="2">Uncharacterized protein</fullName>
    </submittedName>
</protein>
<feature type="transmembrane region" description="Helical" evidence="1">
    <location>
        <begin position="67"/>
        <end position="85"/>
    </location>
</feature>
<proteinExistence type="predicted"/>
<evidence type="ECO:0000313" key="2">
    <source>
        <dbReference type="EMBL" id="GLY88036.1"/>
    </source>
</evidence>
<feature type="transmembrane region" description="Helical" evidence="1">
    <location>
        <begin position="97"/>
        <end position="122"/>
    </location>
</feature>
<dbReference type="AlphaFoldDB" id="A0A9W6S6E9"/>
<dbReference type="RefSeq" id="WP_285577567.1">
    <property type="nucleotide sequence ID" value="NZ_BSTK01000009.1"/>
</dbReference>
<feature type="transmembrane region" description="Helical" evidence="1">
    <location>
        <begin position="129"/>
        <end position="150"/>
    </location>
</feature>
<keyword evidence="1" id="KW-1133">Transmembrane helix</keyword>
<sequence length="181" mass="18894">MTRRALYAAGAVFVGIGLAGIGRHVGAAGWALWFAGVAVAHDAVFAPLVFGVAYVTRRVPAPWRRAAVIAGTVTLVALPAVLGFGRRRDNPSVLPQAYGRHLVAIVILIGLVTGAVAALNAYARPMGKAILSIVGILLAIWLVFMVIGMIISALKFLIWIGFLAVIAAVVVTLISKMAKSS</sequence>
<reference evidence="2" key="1">
    <citation type="submission" date="2023-03" db="EMBL/GenBank/DDBJ databases">
        <title>Actinoallomurus iriomotensis NBRC 103684.</title>
        <authorList>
            <person name="Ichikawa N."/>
            <person name="Sato H."/>
            <person name="Tonouchi N."/>
        </authorList>
    </citation>
    <scope>NUCLEOTIDE SEQUENCE</scope>
    <source>
        <strain evidence="2">NBRC 103684</strain>
    </source>
</reference>
<keyword evidence="3" id="KW-1185">Reference proteome</keyword>
<accession>A0A9W6S6E9</accession>
<name>A0A9W6S6E9_9ACTN</name>
<feature type="transmembrane region" description="Helical" evidence="1">
    <location>
        <begin position="5"/>
        <end position="25"/>
    </location>
</feature>
<feature type="transmembrane region" description="Helical" evidence="1">
    <location>
        <begin position="31"/>
        <end position="55"/>
    </location>
</feature>